<dbReference type="Proteomes" id="UP000799754">
    <property type="component" value="Unassembled WGS sequence"/>
</dbReference>
<proteinExistence type="predicted"/>
<accession>A0ACB6RSQ7</accession>
<protein>
    <submittedName>
        <fullName evidence="1">Cytochrome P450</fullName>
    </submittedName>
</protein>
<keyword evidence="2" id="KW-1185">Reference proteome</keyword>
<name>A0ACB6RSQ7_9PLEO</name>
<organism evidence="1 2">
    <name type="scientific">Macroventuria anomochaeta</name>
    <dbReference type="NCBI Taxonomy" id="301207"/>
    <lineage>
        <taxon>Eukaryota</taxon>
        <taxon>Fungi</taxon>
        <taxon>Dikarya</taxon>
        <taxon>Ascomycota</taxon>
        <taxon>Pezizomycotina</taxon>
        <taxon>Dothideomycetes</taxon>
        <taxon>Pleosporomycetidae</taxon>
        <taxon>Pleosporales</taxon>
        <taxon>Pleosporineae</taxon>
        <taxon>Didymellaceae</taxon>
        <taxon>Macroventuria</taxon>
    </lineage>
</organism>
<reference evidence="1" key="1">
    <citation type="journal article" date="2020" name="Stud. Mycol.">
        <title>101 Dothideomycetes genomes: a test case for predicting lifestyles and emergence of pathogens.</title>
        <authorList>
            <person name="Haridas S."/>
            <person name="Albert R."/>
            <person name="Binder M."/>
            <person name="Bloem J."/>
            <person name="Labutti K."/>
            <person name="Salamov A."/>
            <person name="Andreopoulos B."/>
            <person name="Baker S."/>
            <person name="Barry K."/>
            <person name="Bills G."/>
            <person name="Bluhm B."/>
            <person name="Cannon C."/>
            <person name="Castanera R."/>
            <person name="Culley D."/>
            <person name="Daum C."/>
            <person name="Ezra D."/>
            <person name="Gonzalez J."/>
            <person name="Henrissat B."/>
            <person name="Kuo A."/>
            <person name="Liang C."/>
            <person name="Lipzen A."/>
            <person name="Lutzoni F."/>
            <person name="Magnuson J."/>
            <person name="Mondo S."/>
            <person name="Nolan M."/>
            <person name="Ohm R."/>
            <person name="Pangilinan J."/>
            <person name="Park H.-J."/>
            <person name="Ramirez L."/>
            <person name="Alfaro M."/>
            <person name="Sun H."/>
            <person name="Tritt A."/>
            <person name="Yoshinaga Y."/>
            <person name="Zwiers L.-H."/>
            <person name="Turgeon B."/>
            <person name="Goodwin S."/>
            <person name="Spatafora J."/>
            <person name="Crous P."/>
            <person name="Grigoriev I."/>
        </authorList>
    </citation>
    <scope>NUCLEOTIDE SEQUENCE</scope>
    <source>
        <strain evidence="1">CBS 525.71</strain>
    </source>
</reference>
<dbReference type="EMBL" id="MU006729">
    <property type="protein sequence ID" value="KAF2624737.1"/>
    <property type="molecule type" value="Genomic_DNA"/>
</dbReference>
<comment type="caution">
    <text evidence="1">The sequence shown here is derived from an EMBL/GenBank/DDBJ whole genome shotgun (WGS) entry which is preliminary data.</text>
</comment>
<sequence>MPFLGVLTAAPTYIRFLIKIGALSVPKLLKSILAADGIRKLAVREIYKAHQWLEVDTDQRPDMTSKLMSVVRGKGTENNLGLKEVVIENFTGVMAGADSTSMELCSIFYYLMKHPDKLAKLKFEVDATYAHGSVTSPARYNQVVTPEYFMAVVKDSFRLFPPLVTPIQRHSPPQGIVTAGSFIPGGWSVGLIPGVVQYNKDVF</sequence>
<evidence type="ECO:0000313" key="1">
    <source>
        <dbReference type="EMBL" id="KAF2624737.1"/>
    </source>
</evidence>
<evidence type="ECO:0000313" key="2">
    <source>
        <dbReference type="Proteomes" id="UP000799754"/>
    </source>
</evidence>
<gene>
    <name evidence="1" type="ORF">BU25DRAFT_460909</name>
</gene>